<dbReference type="Gene3D" id="3.30.70.120">
    <property type="match status" value="1"/>
</dbReference>
<reference evidence="8 9" key="1">
    <citation type="submission" date="2020-03" db="EMBL/GenBank/DDBJ databases">
        <title>Genomic Encyclopedia of Type Strains, Phase IV (KMG-IV): sequencing the most valuable type-strain genomes for metagenomic binning, comparative biology and taxonomic classification.</title>
        <authorList>
            <person name="Goeker M."/>
        </authorList>
    </citation>
    <scope>NUCLEOTIDE SEQUENCE [LARGE SCALE GENOMIC DNA]</scope>
    <source>
        <strain evidence="8 9">DSM 24233</strain>
    </source>
</reference>
<dbReference type="CDD" id="cd16380">
    <property type="entry name" value="YitT_C"/>
    <property type="match status" value="1"/>
</dbReference>
<evidence type="ECO:0000256" key="3">
    <source>
        <dbReference type="ARBA" id="ARBA00022692"/>
    </source>
</evidence>
<dbReference type="Pfam" id="PF02588">
    <property type="entry name" value="YitT_membrane"/>
    <property type="match status" value="1"/>
</dbReference>
<keyword evidence="4 6" id="KW-1133">Transmembrane helix</keyword>
<keyword evidence="5 6" id="KW-0472">Membrane</keyword>
<dbReference type="InterPro" id="IPR003740">
    <property type="entry name" value="YitT"/>
</dbReference>
<evidence type="ECO:0000259" key="7">
    <source>
        <dbReference type="Pfam" id="PF10035"/>
    </source>
</evidence>
<dbReference type="Pfam" id="PF10035">
    <property type="entry name" value="DUF2179"/>
    <property type="match status" value="1"/>
</dbReference>
<evidence type="ECO:0000313" key="9">
    <source>
        <dbReference type="Proteomes" id="UP000580856"/>
    </source>
</evidence>
<gene>
    <name evidence="8" type="ORF">GGQ74_001813</name>
</gene>
<feature type="transmembrane region" description="Helical" evidence="6">
    <location>
        <begin position="108"/>
        <end position="126"/>
    </location>
</feature>
<dbReference type="AlphaFoldDB" id="A0A846QM86"/>
<feature type="transmembrane region" description="Helical" evidence="6">
    <location>
        <begin position="83"/>
        <end position="102"/>
    </location>
</feature>
<keyword evidence="3 6" id="KW-0812">Transmembrane</keyword>
<evidence type="ECO:0000256" key="5">
    <source>
        <dbReference type="ARBA" id="ARBA00023136"/>
    </source>
</evidence>
<keyword evidence="2" id="KW-1003">Cell membrane</keyword>
<dbReference type="EMBL" id="JAATJA010000002">
    <property type="protein sequence ID" value="NJB68140.1"/>
    <property type="molecule type" value="Genomic_DNA"/>
</dbReference>
<feature type="domain" description="DUF2179" evidence="7">
    <location>
        <begin position="221"/>
        <end position="275"/>
    </location>
</feature>
<dbReference type="PANTHER" id="PTHR33545:SF5">
    <property type="entry name" value="UPF0750 MEMBRANE PROTEIN YITT"/>
    <property type="match status" value="1"/>
</dbReference>
<dbReference type="InterPro" id="IPR015867">
    <property type="entry name" value="N-reg_PII/ATP_PRibTrfase_C"/>
</dbReference>
<accession>A0A846QM86</accession>
<organism evidence="8 9">
    <name type="scientific">Desulfobaculum xiamenense</name>
    <dbReference type="NCBI Taxonomy" id="995050"/>
    <lineage>
        <taxon>Bacteria</taxon>
        <taxon>Pseudomonadati</taxon>
        <taxon>Thermodesulfobacteriota</taxon>
        <taxon>Desulfovibrionia</taxon>
        <taxon>Desulfovibrionales</taxon>
        <taxon>Desulfovibrionaceae</taxon>
        <taxon>Desulfobaculum</taxon>
    </lineage>
</organism>
<evidence type="ECO:0000313" key="8">
    <source>
        <dbReference type="EMBL" id="NJB68140.1"/>
    </source>
</evidence>
<comment type="subcellular location">
    <subcellularLocation>
        <location evidence="1">Cell membrane</location>
        <topology evidence="1">Multi-pass membrane protein</topology>
    </subcellularLocation>
</comment>
<dbReference type="Proteomes" id="UP000580856">
    <property type="component" value="Unassembled WGS sequence"/>
</dbReference>
<sequence length="284" mass="31669">MRRDITYSVPWNLGLITIGTALFALAVKSIAVPHGFISGGIAGLGILLYYLTDALTPGIWLCVLNIPVFLIGWFAVSRRFFFYSLYGTVAMVFFVDLIDWKFPVQDPWLAAMAAGTIFGAGLGIAFRSLGSCGGTDIVAVALNQRYNLRIGTVNFSFNLALFACSMYYLDVDRVLYSLATVFIGAQVMEYFLGMFNQRKMALIISDKTEEIAKTVLKDLHRGATYLYGRGAYSGRRKRILLTVVNNIQVKRLEEAVYTIDPQAFTIVESPLNVLGHNFSRRKVY</sequence>
<proteinExistence type="predicted"/>
<feature type="transmembrane region" description="Helical" evidence="6">
    <location>
        <begin position="58"/>
        <end position="76"/>
    </location>
</feature>
<dbReference type="InterPro" id="IPR019264">
    <property type="entry name" value="DUF2179"/>
</dbReference>
<evidence type="ECO:0000256" key="1">
    <source>
        <dbReference type="ARBA" id="ARBA00004651"/>
    </source>
</evidence>
<feature type="transmembrane region" description="Helical" evidence="6">
    <location>
        <begin position="146"/>
        <end position="168"/>
    </location>
</feature>
<feature type="transmembrane region" description="Helical" evidence="6">
    <location>
        <begin position="6"/>
        <end position="27"/>
    </location>
</feature>
<evidence type="ECO:0000256" key="4">
    <source>
        <dbReference type="ARBA" id="ARBA00022989"/>
    </source>
</evidence>
<dbReference type="GO" id="GO:0005886">
    <property type="term" value="C:plasma membrane"/>
    <property type="evidence" value="ECO:0007669"/>
    <property type="project" value="UniProtKB-SubCell"/>
</dbReference>
<name>A0A846QM86_9BACT</name>
<dbReference type="InterPro" id="IPR051461">
    <property type="entry name" value="UPF0750_membrane"/>
</dbReference>
<dbReference type="PANTHER" id="PTHR33545">
    <property type="entry name" value="UPF0750 MEMBRANE PROTEIN YITT-RELATED"/>
    <property type="match status" value="1"/>
</dbReference>
<keyword evidence="9" id="KW-1185">Reference proteome</keyword>
<protein>
    <submittedName>
        <fullName evidence="8">Uncharacterized membrane-anchored protein YitT (DUF2179 family)</fullName>
    </submittedName>
</protein>
<dbReference type="RefSeq" id="WP_167941234.1">
    <property type="nucleotide sequence ID" value="NZ_JAATJA010000002.1"/>
</dbReference>
<comment type="caution">
    <text evidence="8">The sequence shown here is derived from an EMBL/GenBank/DDBJ whole genome shotgun (WGS) entry which is preliminary data.</text>
</comment>
<dbReference type="PIRSF" id="PIRSF006483">
    <property type="entry name" value="Membrane_protein_YitT"/>
    <property type="match status" value="1"/>
</dbReference>
<evidence type="ECO:0000256" key="2">
    <source>
        <dbReference type="ARBA" id="ARBA00022475"/>
    </source>
</evidence>
<feature type="transmembrane region" description="Helical" evidence="6">
    <location>
        <begin position="174"/>
        <end position="192"/>
    </location>
</feature>
<evidence type="ECO:0000256" key="6">
    <source>
        <dbReference type="SAM" id="Phobius"/>
    </source>
</evidence>